<feature type="domain" description="EF-hand" evidence="3">
    <location>
        <begin position="357"/>
        <end position="392"/>
    </location>
</feature>
<evidence type="ECO:0000313" key="4">
    <source>
        <dbReference type="EMBL" id="CAE7701909.1"/>
    </source>
</evidence>
<dbReference type="PROSITE" id="PS00018">
    <property type="entry name" value="EF_HAND_1"/>
    <property type="match status" value="2"/>
</dbReference>
<dbReference type="SUPFAM" id="SSF47473">
    <property type="entry name" value="EF-hand"/>
    <property type="match status" value="1"/>
</dbReference>
<dbReference type="GO" id="GO:0005509">
    <property type="term" value="F:calcium ion binding"/>
    <property type="evidence" value="ECO:0007669"/>
    <property type="project" value="InterPro"/>
</dbReference>
<keyword evidence="1" id="KW-0106">Calcium</keyword>
<dbReference type="SMART" id="SM00054">
    <property type="entry name" value="EFh"/>
    <property type="match status" value="2"/>
</dbReference>
<keyword evidence="5" id="KW-1185">Reference proteome</keyword>
<dbReference type="InterPro" id="IPR035892">
    <property type="entry name" value="C2_domain_sf"/>
</dbReference>
<dbReference type="OrthoDB" id="186625at2759"/>
<dbReference type="InterPro" id="IPR018247">
    <property type="entry name" value="EF_Hand_1_Ca_BS"/>
</dbReference>
<comment type="caution">
    <text evidence="4">The sequence shown here is derived from an EMBL/GenBank/DDBJ whole genome shotgun (WGS) entry which is preliminary data.</text>
</comment>
<dbReference type="CDD" id="cd00030">
    <property type="entry name" value="C2"/>
    <property type="match status" value="1"/>
</dbReference>
<dbReference type="Gene3D" id="1.10.238.10">
    <property type="entry name" value="EF-hand"/>
    <property type="match status" value="1"/>
</dbReference>
<feature type="region of interest" description="Disordered" evidence="2">
    <location>
        <begin position="393"/>
        <end position="478"/>
    </location>
</feature>
<accession>A0A812X144</accession>
<feature type="domain" description="EF-hand" evidence="3">
    <location>
        <begin position="237"/>
        <end position="265"/>
    </location>
</feature>
<name>A0A812X144_SYMPI</name>
<proteinExistence type="predicted"/>
<dbReference type="InterPro" id="IPR011992">
    <property type="entry name" value="EF-hand-dom_pair"/>
</dbReference>
<evidence type="ECO:0000256" key="1">
    <source>
        <dbReference type="ARBA" id="ARBA00022837"/>
    </source>
</evidence>
<dbReference type="PROSITE" id="PS50222">
    <property type="entry name" value="EF_HAND_2"/>
    <property type="match status" value="2"/>
</dbReference>
<dbReference type="SUPFAM" id="SSF49562">
    <property type="entry name" value="C2 domain (Calcium/lipid-binding domain, CaLB)"/>
    <property type="match status" value="1"/>
</dbReference>
<reference evidence="4" key="1">
    <citation type="submission" date="2021-02" db="EMBL/GenBank/DDBJ databases">
        <authorList>
            <person name="Dougan E. K."/>
            <person name="Rhodes N."/>
            <person name="Thang M."/>
            <person name="Chan C."/>
        </authorList>
    </citation>
    <scope>NUCLEOTIDE SEQUENCE</scope>
</reference>
<dbReference type="AlphaFoldDB" id="A0A812X144"/>
<organism evidence="4 5">
    <name type="scientific">Symbiodinium pilosum</name>
    <name type="common">Dinoflagellate</name>
    <dbReference type="NCBI Taxonomy" id="2952"/>
    <lineage>
        <taxon>Eukaryota</taxon>
        <taxon>Sar</taxon>
        <taxon>Alveolata</taxon>
        <taxon>Dinophyceae</taxon>
        <taxon>Suessiales</taxon>
        <taxon>Symbiodiniaceae</taxon>
        <taxon>Symbiodinium</taxon>
    </lineage>
</organism>
<dbReference type="EMBL" id="CAJNIZ010044815">
    <property type="protein sequence ID" value="CAE7701909.1"/>
    <property type="molecule type" value="Genomic_DNA"/>
</dbReference>
<evidence type="ECO:0000259" key="3">
    <source>
        <dbReference type="PROSITE" id="PS50222"/>
    </source>
</evidence>
<feature type="region of interest" description="Disordered" evidence="2">
    <location>
        <begin position="336"/>
        <end position="355"/>
    </location>
</feature>
<dbReference type="Pfam" id="PF13405">
    <property type="entry name" value="EF-hand_6"/>
    <property type="match status" value="2"/>
</dbReference>
<gene>
    <name evidence="4" type="ORF">SPIL2461_LOCUS19747</name>
</gene>
<feature type="region of interest" description="Disordered" evidence="2">
    <location>
        <begin position="260"/>
        <end position="286"/>
    </location>
</feature>
<dbReference type="Proteomes" id="UP000649617">
    <property type="component" value="Unassembled WGS sequence"/>
</dbReference>
<evidence type="ECO:0000256" key="2">
    <source>
        <dbReference type="SAM" id="MobiDB-lite"/>
    </source>
</evidence>
<protein>
    <recommendedName>
        <fullName evidence="3">EF-hand domain-containing protein</fullName>
    </recommendedName>
</protein>
<evidence type="ECO:0000313" key="5">
    <source>
        <dbReference type="Proteomes" id="UP000649617"/>
    </source>
</evidence>
<feature type="compositionally biased region" description="Polar residues" evidence="2">
    <location>
        <begin position="262"/>
        <end position="282"/>
    </location>
</feature>
<dbReference type="InterPro" id="IPR002048">
    <property type="entry name" value="EF_hand_dom"/>
</dbReference>
<sequence length="478" mass="51665">MSDLNLNLAPEIFEDLILLPVAAASDLVTKGWYTTNFRQIRELVQDPEYQSGEVDPDEPVLEVVVGDANMKASASATPTFVRIFMDHENVGETSLQKRQPYNMPVWNERFLLLPRASFSTRFEVVDTWDRVLGHCTVGTQSLWRAAAHSGQVSVELPLQFGKGLSGKIWIHSRPWDGLPLPERPWWPRAQELHEDTWSPPRLSDEEDAANLESDDIVGSLHPEDSGKRRAKVLSGSDLFSRIDKDHTGSITRAEFEAALRSGTVSPSATTTQTQAGPNSSVIWPQPVKPSTHISAPQISMSISPKELPASGVLSQFAATLPPQPVTGSMTNVPLSQYAASMPPQPGDGTLGTAPAPMSKAAAQDLFAKLDKDGSGSISRAEFERALRQGELKQSFASAKEPGPQSITLPIGKSRRPAVEGPKVASPQRPATTALSAAVPLSPRSQKTNSQPSTPKKHAQPQPSVASIPPRLKAAGFNL</sequence>
<feature type="compositionally biased region" description="Polar residues" evidence="2">
    <location>
        <begin position="442"/>
        <end position="453"/>
    </location>
</feature>